<protein>
    <recommendedName>
        <fullName evidence="3">DUF8021 domain-containing protein</fullName>
    </recommendedName>
</protein>
<comment type="caution">
    <text evidence="4">The sequence shown here is derived from an EMBL/GenBank/DDBJ whole genome shotgun (WGS) entry which is preliminary data.</text>
</comment>
<keyword evidence="2" id="KW-0472">Membrane</keyword>
<gene>
    <name evidence="4" type="ORF">QBC36DRAFT_385547</name>
</gene>
<reference evidence="4" key="1">
    <citation type="journal article" date="2023" name="Mol. Phylogenet. Evol.">
        <title>Genome-scale phylogeny and comparative genomics of the fungal order Sordariales.</title>
        <authorList>
            <person name="Hensen N."/>
            <person name="Bonometti L."/>
            <person name="Westerberg I."/>
            <person name="Brannstrom I.O."/>
            <person name="Guillou S."/>
            <person name="Cros-Aarteil S."/>
            <person name="Calhoun S."/>
            <person name="Haridas S."/>
            <person name="Kuo A."/>
            <person name="Mondo S."/>
            <person name="Pangilinan J."/>
            <person name="Riley R."/>
            <person name="LaButti K."/>
            <person name="Andreopoulos B."/>
            <person name="Lipzen A."/>
            <person name="Chen C."/>
            <person name="Yan M."/>
            <person name="Daum C."/>
            <person name="Ng V."/>
            <person name="Clum A."/>
            <person name="Steindorff A."/>
            <person name="Ohm R.A."/>
            <person name="Martin F."/>
            <person name="Silar P."/>
            <person name="Natvig D.O."/>
            <person name="Lalanne C."/>
            <person name="Gautier V."/>
            <person name="Ament-Velasquez S.L."/>
            <person name="Kruys A."/>
            <person name="Hutchinson M.I."/>
            <person name="Powell A.J."/>
            <person name="Barry K."/>
            <person name="Miller A.N."/>
            <person name="Grigoriev I.V."/>
            <person name="Debuchy R."/>
            <person name="Gladieux P."/>
            <person name="Hiltunen Thoren M."/>
            <person name="Johannesson H."/>
        </authorList>
    </citation>
    <scope>NUCLEOTIDE SEQUENCE</scope>
    <source>
        <strain evidence="4">CBS 892.96</strain>
    </source>
</reference>
<evidence type="ECO:0000313" key="5">
    <source>
        <dbReference type="Proteomes" id="UP001302321"/>
    </source>
</evidence>
<dbReference type="AlphaFoldDB" id="A0AAN6WE83"/>
<dbReference type="EMBL" id="MU866127">
    <property type="protein sequence ID" value="KAK4178947.1"/>
    <property type="molecule type" value="Genomic_DNA"/>
</dbReference>
<reference evidence="4" key="2">
    <citation type="submission" date="2023-05" db="EMBL/GenBank/DDBJ databases">
        <authorList>
            <consortium name="Lawrence Berkeley National Laboratory"/>
            <person name="Steindorff A."/>
            <person name="Hensen N."/>
            <person name="Bonometti L."/>
            <person name="Westerberg I."/>
            <person name="Brannstrom I.O."/>
            <person name="Guillou S."/>
            <person name="Cros-Aarteil S."/>
            <person name="Calhoun S."/>
            <person name="Haridas S."/>
            <person name="Kuo A."/>
            <person name="Mondo S."/>
            <person name="Pangilinan J."/>
            <person name="Riley R."/>
            <person name="Labutti K."/>
            <person name="Andreopoulos B."/>
            <person name="Lipzen A."/>
            <person name="Chen C."/>
            <person name="Yanf M."/>
            <person name="Daum C."/>
            <person name="Ng V."/>
            <person name="Clum A."/>
            <person name="Ohm R."/>
            <person name="Martin F."/>
            <person name="Silar P."/>
            <person name="Natvig D."/>
            <person name="Lalanne C."/>
            <person name="Gautier V."/>
            <person name="Ament-Velasquez S.L."/>
            <person name="Kruys A."/>
            <person name="Hutchinson M.I."/>
            <person name="Powell A.J."/>
            <person name="Barry K."/>
            <person name="Miller A.N."/>
            <person name="Grigoriev I.V."/>
            <person name="Debuchy R."/>
            <person name="Gladieux P."/>
            <person name="Thoren M.H."/>
            <person name="Johannesson H."/>
        </authorList>
    </citation>
    <scope>NUCLEOTIDE SEQUENCE</scope>
    <source>
        <strain evidence="4">CBS 892.96</strain>
    </source>
</reference>
<feature type="domain" description="DUF8021" evidence="3">
    <location>
        <begin position="196"/>
        <end position="303"/>
    </location>
</feature>
<evidence type="ECO:0000256" key="2">
    <source>
        <dbReference type="SAM" id="Phobius"/>
    </source>
</evidence>
<name>A0AAN6WE83_9PEZI</name>
<dbReference type="Proteomes" id="UP001302321">
    <property type="component" value="Unassembled WGS sequence"/>
</dbReference>
<accession>A0AAN6WE83</accession>
<sequence>MYMTAKFQRDGTRDGTPSFDPMRPHVRYKLRRRDGVFQHHSISASAIMLSAFFLASLSLALPALGQATCTRDFLKAATAEYLDALTAGEPTFSTLSSDVDYYENDALVNITTGVLSQGVKINFNLSIYDTTQCASYTEIVATEGHPYVIGTRLAFTDNKATHIDSIVCDTGDWLFNATGSLIYNRQENWDPIPIEKRESRTALKAAGDAYIDAWGNHTVKPVFAKNCARLEGGFYITSSCLLNFPPPFNVSNQRYTIDEELGAVDIFHLFPFLDAAIPRHPGTQTNNLIRVESGEIRYIHENTVCSTRNCGR</sequence>
<evidence type="ECO:0000313" key="4">
    <source>
        <dbReference type="EMBL" id="KAK4178947.1"/>
    </source>
</evidence>
<feature type="region of interest" description="Disordered" evidence="1">
    <location>
        <begin position="1"/>
        <end position="23"/>
    </location>
</feature>
<keyword evidence="5" id="KW-1185">Reference proteome</keyword>
<evidence type="ECO:0000256" key="1">
    <source>
        <dbReference type="SAM" id="MobiDB-lite"/>
    </source>
</evidence>
<organism evidence="4 5">
    <name type="scientific">Triangularia setosa</name>
    <dbReference type="NCBI Taxonomy" id="2587417"/>
    <lineage>
        <taxon>Eukaryota</taxon>
        <taxon>Fungi</taxon>
        <taxon>Dikarya</taxon>
        <taxon>Ascomycota</taxon>
        <taxon>Pezizomycotina</taxon>
        <taxon>Sordariomycetes</taxon>
        <taxon>Sordariomycetidae</taxon>
        <taxon>Sordariales</taxon>
        <taxon>Podosporaceae</taxon>
        <taxon>Triangularia</taxon>
    </lineage>
</organism>
<keyword evidence="2" id="KW-0812">Transmembrane</keyword>
<proteinExistence type="predicted"/>
<dbReference type="Pfam" id="PF26061">
    <property type="entry name" value="DUF8021"/>
    <property type="match status" value="1"/>
</dbReference>
<feature type="transmembrane region" description="Helical" evidence="2">
    <location>
        <begin position="41"/>
        <end position="64"/>
    </location>
</feature>
<keyword evidence="2" id="KW-1133">Transmembrane helix</keyword>
<evidence type="ECO:0000259" key="3">
    <source>
        <dbReference type="Pfam" id="PF26061"/>
    </source>
</evidence>
<dbReference type="InterPro" id="IPR058334">
    <property type="entry name" value="DUF8021"/>
</dbReference>